<accession>A0ABV1P2G0</accession>
<sequence length="219" mass="24403">MPIYSVTDDRGRTRLVASLADALRQAGGSRLSDEQLQLLPPGVRSRLAEEAGVRTAIAEEFAPFASQAREVWDAAARAHRGRFEVLRASLRRLEADDEHYRTATEDAARLVTHPAVATMSDADFRRAARLSASRHGFDWQAYRDHFEWHVEATGSHPRSAAAVVAEMVRDTVAFHNEEQIGQVRDRASLERLRDWATVLLDTAEAFGLDVDDLIRESAG</sequence>
<name>A0ABV1P2G0_9ACTN</name>
<keyword evidence="2" id="KW-1185">Reference proteome</keyword>
<dbReference type="EMBL" id="JBEGDP010000025">
    <property type="protein sequence ID" value="MEQ7848947.1"/>
    <property type="molecule type" value="Genomic_DNA"/>
</dbReference>
<dbReference type="RefSeq" id="WP_251534930.1">
    <property type="nucleotide sequence ID" value="NZ_JBEGDP010000025.1"/>
</dbReference>
<protein>
    <submittedName>
        <fullName evidence="1">Uncharacterized protein</fullName>
    </submittedName>
</protein>
<gene>
    <name evidence="1" type="ORF">V6R90_16840</name>
</gene>
<proteinExistence type="predicted"/>
<evidence type="ECO:0000313" key="1">
    <source>
        <dbReference type="EMBL" id="MEQ7848947.1"/>
    </source>
</evidence>
<evidence type="ECO:0000313" key="2">
    <source>
        <dbReference type="Proteomes" id="UP001482520"/>
    </source>
</evidence>
<dbReference type="Proteomes" id="UP001482520">
    <property type="component" value="Unassembled WGS sequence"/>
</dbReference>
<comment type="caution">
    <text evidence="1">The sequence shown here is derived from an EMBL/GenBank/DDBJ whole genome shotgun (WGS) entry which is preliminary data.</text>
</comment>
<organism evidence="1 2">
    <name type="scientific">Nocardioides kribbensis</name>
    <dbReference type="NCBI Taxonomy" id="305517"/>
    <lineage>
        <taxon>Bacteria</taxon>
        <taxon>Bacillati</taxon>
        <taxon>Actinomycetota</taxon>
        <taxon>Actinomycetes</taxon>
        <taxon>Propionibacteriales</taxon>
        <taxon>Nocardioidaceae</taxon>
        <taxon>Nocardioides</taxon>
    </lineage>
</organism>
<reference evidence="1 2" key="1">
    <citation type="submission" date="2024-02" db="EMBL/GenBank/DDBJ databases">
        <title>Full genome sequence of Nocardioides kribbensis.</title>
        <authorList>
            <person name="Poletto B.L."/>
            <person name="Silva G."/>
            <person name="Galante D."/>
            <person name="Campos K.R."/>
            <person name="Santos M.B.N."/>
            <person name="Sacchi C.T."/>
        </authorList>
    </citation>
    <scope>NUCLEOTIDE SEQUENCE [LARGE SCALE GENOMIC DNA]</scope>
    <source>
        <strain evidence="1 2">O4R</strain>
    </source>
</reference>